<sequence length="204" mass="23487">MFYNLIYRSPLWAKAKDRNIRIFVLGTILYIVFFLYLQSKYNKLQNYKKYIYYIFVTDFLVMSLYMSYSEYFKTKDKKVNKMKTKTKKKKETKSKNNGPSLPNQNRRPMSNKPVAPPNQNKGSNSSLPSPSTPQNKGSNPPISNNGPNRDTHLSDNNSNVALPIYNNTNQTQQKVPSKTVNKVVTESEIPVYRPNEGNQVVATN</sequence>
<accession>A0A3G4ZQ70</accession>
<feature type="transmembrane region" description="Helical" evidence="2">
    <location>
        <begin position="50"/>
        <end position="68"/>
    </location>
</feature>
<protein>
    <submittedName>
        <fullName evidence="3">Uncharacterized protein</fullName>
    </submittedName>
</protein>
<feature type="region of interest" description="Disordered" evidence="1">
    <location>
        <begin position="79"/>
        <end position="174"/>
    </location>
</feature>
<gene>
    <name evidence="3" type="ORF">Barrevirus8_13</name>
</gene>
<keyword evidence="2" id="KW-1133">Transmembrane helix</keyword>
<evidence type="ECO:0000313" key="3">
    <source>
        <dbReference type="EMBL" id="AYV77027.1"/>
    </source>
</evidence>
<feature type="compositionally biased region" description="Basic residues" evidence="1">
    <location>
        <begin position="80"/>
        <end position="92"/>
    </location>
</feature>
<keyword evidence="2" id="KW-0472">Membrane</keyword>
<feature type="compositionally biased region" description="Low complexity" evidence="1">
    <location>
        <begin position="135"/>
        <end position="148"/>
    </location>
</feature>
<feature type="compositionally biased region" description="Polar residues" evidence="1">
    <location>
        <begin position="96"/>
        <end position="108"/>
    </location>
</feature>
<dbReference type="EMBL" id="MK072005">
    <property type="protein sequence ID" value="AYV77027.1"/>
    <property type="molecule type" value="Genomic_DNA"/>
</dbReference>
<evidence type="ECO:0000256" key="1">
    <source>
        <dbReference type="SAM" id="MobiDB-lite"/>
    </source>
</evidence>
<feature type="compositionally biased region" description="Polar residues" evidence="1">
    <location>
        <begin position="154"/>
        <end position="174"/>
    </location>
</feature>
<keyword evidence="2" id="KW-0812">Transmembrane</keyword>
<organism evidence="3">
    <name type="scientific">Barrevirus sp</name>
    <dbReference type="NCBI Taxonomy" id="2487763"/>
    <lineage>
        <taxon>Viruses</taxon>
        <taxon>Varidnaviria</taxon>
        <taxon>Bamfordvirae</taxon>
        <taxon>Nucleocytoviricota</taxon>
        <taxon>Megaviricetes</taxon>
        <taxon>Imitervirales</taxon>
        <taxon>Mimiviridae</taxon>
        <taxon>Klosneuvirinae</taxon>
    </lineage>
</organism>
<evidence type="ECO:0000256" key="2">
    <source>
        <dbReference type="SAM" id="Phobius"/>
    </source>
</evidence>
<feature type="compositionally biased region" description="Polar residues" evidence="1">
    <location>
        <begin position="117"/>
        <end position="134"/>
    </location>
</feature>
<proteinExistence type="predicted"/>
<reference evidence="3" key="1">
    <citation type="submission" date="2018-10" db="EMBL/GenBank/DDBJ databases">
        <title>Hidden diversity of soil giant viruses.</title>
        <authorList>
            <person name="Schulz F."/>
            <person name="Alteio L."/>
            <person name="Goudeau D."/>
            <person name="Ryan E.M."/>
            <person name="Malmstrom R.R."/>
            <person name="Blanchard J."/>
            <person name="Woyke T."/>
        </authorList>
    </citation>
    <scope>NUCLEOTIDE SEQUENCE</scope>
    <source>
        <strain evidence="3">BAV1</strain>
    </source>
</reference>
<feature type="transmembrane region" description="Helical" evidence="2">
    <location>
        <begin position="20"/>
        <end position="38"/>
    </location>
</feature>
<name>A0A3G4ZQ70_9VIRU</name>